<feature type="transmembrane region" description="Helical" evidence="6">
    <location>
        <begin position="160"/>
        <end position="182"/>
    </location>
</feature>
<dbReference type="AlphaFoldDB" id="A0A454A0N0"/>
<dbReference type="VEuPathDB" id="VectorBase:SCAU016953"/>
<keyword evidence="6" id="KW-0675">Receptor</keyword>
<feature type="transmembrane region" description="Helical" evidence="6">
    <location>
        <begin position="38"/>
        <end position="58"/>
    </location>
</feature>
<accession>A0A454A0N0</accession>
<dbReference type="Proteomes" id="UP000095300">
    <property type="component" value="Unassembled WGS sequence"/>
</dbReference>
<keyword evidence="2 6" id="KW-1003">Cell membrane</keyword>
<evidence type="ECO:0000256" key="5">
    <source>
        <dbReference type="ARBA" id="ARBA00023136"/>
    </source>
</evidence>
<evidence type="ECO:0000256" key="2">
    <source>
        <dbReference type="ARBA" id="ARBA00022475"/>
    </source>
</evidence>
<keyword evidence="6" id="KW-0807">Transducer</keyword>
<keyword evidence="8" id="KW-1185">Reference proteome</keyword>
<reference evidence="7" key="1">
    <citation type="submission" date="2020-05" db="UniProtKB">
        <authorList>
            <consortium name="EnsemblMetazoa"/>
        </authorList>
    </citation>
    <scope>IDENTIFICATION</scope>
    <source>
        <strain evidence="7">USDA</strain>
    </source>
</reference>
<dbReference type="Pfam" id="PF08395">
    <property type="entry name" value="7tm_7"/>
    <property type="match status" value="1"/>
</dbReference>
<organism evidence="7 8">
    <name type="scientific">Stomoxys calcitrans</name>
    <name type="common">Stable fly</name>
    <name type="synonym">Conops calcitrans</name>
    <dbReference type="NCBI Taxonomy" id="35570"/>
    <lineage>
        <taxon>Eukaryota</taxon>
        <taxon>Metazoa</taxon>
        <taxon>Ecdysozoa</taxon>
        <taxon>Arthropoda</taxon>
        <taxon>Hexapoda</taxon>
        <taxon>Insecta</taxon>
        <taxon>Pterygota</taxon>
        <taxon>Neoptera</taxon>
        <taxon>Endopterygota</taxon>
        <taxon>Diptera</taxon>
        <taxon>Brachycera</taxon>
        <taxon>Muscomorpha</taxon>
        <taxon>Muscoidea</taxon>
        <taxon>Muscidae</taxon>
        <taxon>Stomoxys</taxon>
    </lineage>
</organism>
<keyword evidence="5 6" id="KW-0472">Membrane</keyword>
<evidence type="ECO:0000256" key="4">
    <source>
        <dbReference type="ARBA" id="ARBA00022989"/>
    </source>
</evidence>
<comment type="similarity">
    <text evidence="6">Belongs to the insect chemoreceptor superfamily. Gustatory receptor (GR) family.</text>
</comment>
<evidence type="ECO:0000313" key="7">
    <source>
        <dbReference type="EnsemblMetazoa" id="SCAU016953-PA"/>
    </source>
</evidence>
<keyword evidence="4 6" id="KW-1133">Transmembrane helix</keyword>
<feature type="transmembrane region" description="Helical" evidence="6">
    <location>
        <begin position="256"/>
        <end position="275"/>
    </location>
</feature>
<comment type="caution">
    <text evidence="6">Lacks conserved residue(s) required for the propagation of feature annotation.</text>
</comment>
<feature type="transmembrane region" description="Helical" evidence="6">
    <location>
        <begin position="287"/>
        <end position="307"/>
    </location>
</feature>
<protein>
    <recommendedName>
        <fullName evidence="6">Gustatory receptor</fullName>
    </recommendedName>
</protein>
<feature type="transmembrane region" description="Helical" evidence="6">
    <location>
        <begin position="70"/>
        <end position="92"/>
    </location>
</feature>
<dbReference type="GO" id="GO:0007165">
    <property type="term" value="P:signal transduction"/>
    <property type="evidence" value="ECO:0007669"/>
    <property type="project" value="UniProtKB-KW"/>
</dbReference>
<comment type="subcellular location">
    <subcellularLocation>
        <location evidence="1 6">Cell membrane</location>
        <topology evidence="1 6">Multi-pass membrane protein</topology>
    </subcellularLocation>
</comment>
<keyword evidence="3 6" id="KW-0812">Transmembrane</keyword>
<evidence type="ECO:0000256" key="3">
    <source>
        <dbReference type="ARBA" id="ARBA00022692"/>
    </source>
</evidence>
<dbReference type="InterPro" id="IPR013604">
    <property type="entry name" value="7TM_chemorcpt"/>
</dbReference>
<proteinExistence type="inferred from homology"/>
<evidence type="ECO:0000256" key="6">
    <source>
        <dbReference type="RuleBase" id="RU363108"/>
    </source>
</evidence>
<feature type="transmembrane region" description="Helical" evidence="6">
    <location>
        <begin position="6"/>
        <end position="26"/>
    </location>
</feature>
<name>A0A454A0N0_STOCA</name>
<sequence length="347" mass="40149">MKRSTNFMLLTLYLISLFSGITSYCYDHATGEMYTTPIMTIYSALVGIGLMAYVTFFYRIDYNTTSLPLQINYVLFAIRILSLVFTIGYNWCQREEFVCNLNDLQRTHNNFFSRWPMSEKLQQKFEKTLRLKLHMGYVILVGTLLTSYESVKYHFKIDGVLLVIPGMVMCYAINIVMMNYYICIASMNVMLLAINEEMEKILKVCSSLKPWQHSQQIGPGALITQCCKLSDDVDDLAMSQHQVYLLGNRINRMFDIQTACVMLMVYLTNVAAFYMSIPTAQKNQLIIAHYSGWIMTIAPIFMAIYYVDLAIFMRGMFAFRDLCHQAGEMLRESAAYWPAMDIRLEES</sequence>
<dbReference type="GO" id="GO:0005886">
    <property type="term" value="C:plasma membrane"/>
    <property type="evidence" value="ECO:0007669"/>
    <property type="project" value="UniProtKB-SubCell"/>
</dbReference>
<dbReference type="GO" id="GO:0050909">
    <property type="term" value="P:sensory perception of taste"/>
    <property type="evidence" value="ECO:0007669"/>
    <property type="project" value="InterPro"/>
</dbReference>
<comment type="function">
    <text evidence="6">Gustatory receptor which mediates acceptance or avoidance behavior, depending on its substrates.</text>
</comment>
<dbReference type="EnsemblMetazoa" id="SCAU016953-RA">
    <property type="protein sequence ID" value="SCAU016953-PA"/>
    <property type="gene ID" value="SCAU016953"/>
</dbReference>
<evidence type="ECO:0000256" key="1">
    <source>
        <dbReference type="ARBA" id="ARBA00004651"/>
    </source>
</evidence>
<evidence type="ECO:0000313" key="8">
    <source>
        <dbReference type="Proteomes" id="UP000095300"/>
    </source>
</evidence>